<dbReference type="CDD" id="cd02856">
    <property type="entry name" value="E_set_GDE_Isoamylase_N"/>
    <property type="match status" value="1"/>
</dbReference>
<dbReference type="Gene3D" id="2.60.40.10">
    <property type="entry name" value="Immunoglobulins"/>
    <property type="match status" value="1"/>
</dbReference>
<protein>
    <submittedName>
        <fullName evidence="6">Glycogen debranching enzyme</fullName>
        <ecNumber evidence="6">3.2.1.-</ecNumber>
    </submittedName>
</protein>
<keyword evidence="3 6" id="KW-0326">Glycosidase</keyword>
<dbReference type="KEGG" id="ccho:CCHOA_02870"/>
<dbReference type="CDD" id="cd11326">
    <property type="entry name" value="AmyAc_Glg_debranch"/>
    <property type="match status" value="1"/>
</dbReference>
<feature type="compositionally biased region" description="Low complexity" evidence="4">
    <location>
        <begin position="732"/>
        <end position="747"/>
    </location>
</feature>
<dbReference type="InterPro" id="IPR006047">
    <property type="entry name" value="GH13_cat_dom"/>
</dbReference>
<evidence type="ECO:0000313" key="6">
    <source>
        <dbReference type="EMBL" id="AZA12990.1"/>
    </source>
</evidence>
<dbReference type="NCBIfam" id="TIGR02100">
    <property type="entry name" value="glgX_debranch"/>
    <property type="match status" value="1"/>
</dbReference>
<feature type="compositionally biased region" description="Low complexity" evidence="4">
    <location>
        <begin position="786"/>
        <end position="812"/>
    </location>
</feature>
<dbReference type="SUPFAM" id="SSF51445">
    <property type="entry name" value="(Trans)glycosidases"/>
    <property type="match status" value="1"/>
</dbReference>
<dbReference type="SUPFAM" id="SSF81296">
    <property type="entry name" value="E set domains"/>
    <property type="match status" value="1"/>
</dbReference>
<dbReference type="InterPro" id="IPR013780">
    <property type="entry name" value="Glyco_hydro_b"/>
</dbReference>
<dbReference type="GO" id="GO:0004135">
    <property type="term" value="F:amylo-alpha-1,6-glucosidase activity"/>
    <property type="evidence" value="ECO:0007669"/>
    <property type="project" value="InterPro"/>
</dbReference>
<dbReference type="Proteomes" id="UP000269019">
    <property type="component" value="Chromosome"/>
</dbReference>
<dbReference type="Gene3D" id="2.60.40.1180">
    <property type="entry name" value="Golgi alpha-mannosidase II"/>
    <property type="match status" value="1"/>
</dbReference>
<feature type="compositionally biased region" description="Low complexity" evidence="4">
    <location>
        <begin position="927"/>
        <end position="944"/>
    </location>
</feature>
<name>A0A3G6J960_9CORY</name>
<dbReference type="Gene3D" id="3.20.20.80">
    <property type="entry name" value="Glycosidases"/>
    <property type="match status" value="1"/>
</dbReference>
<dbReference type="SMART" id="SM00642">
    <property type="entry name" value="Aamy"/>
    <property type="match status" value="1"/>
</dbReference>
<feature type="region of interest" description="Disordered" evidence="4">
    <location>
        <begin position="722"/>
        <end position="855"/>
    </location>
</feature>
<dbReference type="GO" id="GO:0005980">
    <property type="term" value="P:glycogen catabolic process"/>
    <property type="evidence" value="ECO:0007669"/>
    <property type="project" value="InterPro"/>
</dbReference>
<feature type="compositionally biased region" description="Pro residues" evidence="4">
    <location>
        <begin position="945"/>
        <end position="958"/>
    </location>
</feature>
<organism evidence="6 7">
    <name type="scientific">Corynebacterium choanae</name>
    <dbReference type="NCBI Taxonomy" id="1862358"/>
    <lineage>
        <taxon>Bacteria</taxon>
        <taxon>Bacillati</taxon>
        <taxon>Actinomycetota</taxon>
        <taxon>Actinomycetes</taxon>
        <taxon>Mycobacteriales</taxon>
        <taxon>Corynebacteriaceae</taxon>
        <taxon>Corynebacterium</taxon>
    </lineage>
</organism>
<evidence type="ECO:0000256" key="3">
    <source>
        <dbReference type="ARBA" id="ARBA00023295"/>
    </source>
</evidence>
<dbReference type="InterPro" id="IPR044505">
    <property type="entry name" value="GlgX_Isoamylase_N_E_set"/>
</dbReference>
<feature type="region of interest" description="Disordered" evidence="4">
    <location>
        <begin position="898"/>
        <end position="971"/>
    </location>
</feature>
<evidence type="ECO:0000256" key="4">
    <source>
        <dbReference type="SAM" id="MobiDB-lite"/>
    </source>
</evidence>
<comment type="similarity">
    <text evidence="1">Belongs to the glycosyl hydrolase 13 family.</text>
</comment>
<evidence type="ECO:0000259" key="5">
    <source>
        <dbReference type="SMART" id="SM00642"/>
    </source>
</evidence>
<reference evidence="6 7" key="1">
    <citation type="submission" date="2018-11" db="EMBL/GenBank/DDBJ databases">
        <authorList>
            <person name="Kleinhagauer T."/>
            <person name="Glaeser S.P."/>
            <person name="Spergser J."/>
            <person name="Ruckert C."/>
            <person name="Kaempfer P."/>
            <person name="Busse H.-J."/>
        </authorList>
    </citation>
    <scope>NUCLEOTIDE SEQUENCE [LARGE SCALE GENOMIC DNA]</scope>
    <source>
        <strain evidence="6 7">200CH</strain>
    </source>
</reference>
<dbReference type="InterPro" id="IPR013783">
    <property type="entry name" value="Ig-like_fold"/>
</dbReference>
<gene>
    <name evidence="6" type="primary">glgX</name>
    <name evidence="6" type="ORF">CCHOA_02870</name>
</gene>
<dbReference type="InterPro" id="IPR014756">
    <property type="entry name" value="Ig_E-set"/>
</dbReference>
<evidence type="ECO:0000256" key="1">
    <source>
        <dbReference type="ARBA" id="ARBA00008061"/>
    </source>
</evidence>
<dbReference type="PANTHER" id="PTHR43002">
    <property type="entry name" value="GLYCOGEN DEBRANCHING ENZYME"/>
    <property type="match status" value="1"/>
</dbReference>
<dbReference type="InterPro" id="IPR017853">
    <property type="entry name" value="GH"/>
</dbReference>
<dbReference type="Pfam" id="PF00128">
    <property type="entry name" value="Alpha-amylase"/>
    <property type="match status" value="2"/>
</dbReference>
<dbReference type="AlphaFoldDB" id="A0A3G6J960"/>
<sequence>MSNDAVDVIQVWPGSAYPLGSTYDGAGTNFSIFSDIAEKVELCLLDEDNNETRINLEEVDAHTWHCYLPGITPGQRYGYRVYGPYDPANGHRCDPNKLLVDPYAKAFDGEFDGHPSLFSYDINDPYDLSKRNEEDSLGHTMTSVVINPFFDWANDRAPKIPYDKTVIYEAHVKGMTMTHPDIPEKLRGTYAGLAHPVIIDYLKDLGVTAIELMPVHQFLQDDRLRELGLRNYWGYNTFGFLAPHQDYAASSKPGGAVSEFKGMVRTFHEAGIEVILDVVYNHTAEGNHMGPTIAFRGIDNAAYYRLVHDDKVHYMDYTGCGNSLNVRHPHTLQLIMDSLRYWVSEMHVDGFRFDLASTLARELHDVDRLSAFFDLVQQDPIVSQVKLIAEPWDIGEGGYQVGNFPALWTEWNGKYRDTVRDFWRGEPATLGEFASRLTGSSDLYANNGRRPTASINFVTAHDGFTLNDLVSYNEKHNDANGEGNRDGESHNRSWNCGVEGPTDDPAIAQLRAQQRRNFLTTLLLSQGTPMIAHGDEMARTQDGNNNVYCQDSPLAWMDWEQAADNQTLINFTKRLLKIRANHPVFRRRRFLAGGPLGDDDHVKRDIAWLVPSGKLMTQSDWDFTFGKSLMVYLNGNAIAEPDERGQRIVDDSFLMCFNAHYDPIDFTLPEAKFGAKWRVIVDTTEETGYPLTEAIIDAGGHVVVPGRATMLLKQIAPPPSLAATAAHDDATATDSSTAQAAPATTDTPVSGDDPSGVSAATAGDANDHSTVSREEELVTAAPGSMASGADDLTADSTTLDAGVSSPGEAASGEESRDSAATPATDALQGSADPLQRTGLSAGGTHVLPGQGEDNTAAPVISSAEIATSAVNANVTAQTAAHHPEPDTDQWHSAQSDSVTFPATTGVPAGTAPQPFINQDTKPDEHAAAQQPAAPAAERVAADSPDSPPNPPAATPQPPSQFTDDYEQQPEY</sequence>
<proteinExistence type="inferred from homology"/>
<dbReference type="InterPro" id="IPR011837">
    <property type="entry name" value="Glycogen_debranch_GlgX"/>
</dbReference>
<accession>A0A3G6J960</accession>
<keyword evidence="7" id="KW-1185">Reference proteome</keyword>
<feature type="compositionally biased region" description="Basic and acidic residues" evidence="4">
    <location>
        <begin position="765"/>
        <end position="776"/>
    </location>
</feature>
<dbReference type="EMBL" id="CP033896">
    <property type="protein sequence ID" value="AZA12990.1"/>
    <property type="molecule type" value="Genomic_DNA"/>
</dbReference>
<feature type="domain" description="Glycosyl hydrolase family 13 catalytic" evidence="5">
    <location>
        <begin position="169"/>
        <end position="579"/>
    </location>
</feature>
<keyword evidence="2 6" id="KW-0378">Hydrolase</keyword>
<evidence type="ECO:0000313" key="7">
    <source>
        <dbReference type="Proteomes" id="UP000269019"/>
    </source>
</evidence>
<dbReference type="RefSeq" id="WP_245992177.1">
    <property type="nucleotide sequence ID" value="NZ_CP033896.1"/>
</dbReference>
<dbReference type="InterPro" id="IPR004193">
    <property type="entry name" value="Glyco_hydro_13_N"/>
</dbReference>
<dbReference type="EC" id="3.2.1.-" evidence="6"/>
<evidence type="ECO:0000256" key="2">
    <source>
        <dbReference type="ARBA" id="ARBA00022801"/>
    </source>
</evidence>
<dbReference type="Pfam" id="PF02922">
    <property type="entry name" value="CBM_48"/>
    <property type="match status" value="1"/>
</dbReference>
<dbReference type="SUPFAM" id="SSF51011">
    <property type="entry name" value="Glycosyl hydrolase domain"/>
    <property type="match status" value="1"/>
</dbReference>